<keyword evidence="4" id="KW-1185">Reference proteome</keyword>
<dbReference type="GO" id="GO:0005634">
    <property type="term" value="C:nucleus"/>
    <property type="evidence" value="ECO:0007669"/>
    <property type="project" value="InterPro"/>
</dbReference>
<name>A0AB34G8P7_ESCRO</name>
<evidence type="ECO:0000313" key="3">
    <source>
        <dbReference type="EMBL" id="KAJ8776129.1"/>
    </source>
</evidence>
<protein>
    <recommendedName>
        <fullName evidence="2">FAM50A/XAP5 C-terminal domain-containing protein</fullName>
    </recommendedName>
</protein>
<feature type="region of interest" description="Disordered" evidence="1">
    <location>
        <begin position="1"/>
        <end position="31"/>
    </location>
</feature>
<sequence>MAQYKGAASEAGRAMHLMKKREKQREQMEQMKQRIAEENIMKSNIDKKFSAHYDAVEAELKSSTVGLVTLNDMKAKQEALVKEREKQLAKKEQSKELQLWVASSQPAASPSGRGAGLVLGGGSGWKLEKLREKERKKEAKRKISSLSFTLEEEDEAGEEEEEATIDEEELEREEITAKKRKLGKNPDVDTSFLPDRDREEEENRLREELRQEWEAKQEKIKSEGSWSGMHVARGWEPRPLSCQRCSGQCPEPQGAGREWGHRGLEAKRQFCFVGEEIEITFSYWDGSGHRRTVKMKKGNTMQQFLQKALEILRKDFSELRSAGVEQLMYIKEDLIIPHHHSFYDFIVTKARGKSGPLFNFDVHDDVRLLSDATVEKDESHAGKVVLRSWYEKNKHIFPASRWEPYDPEKKWDKYTVQKPSSAEWELAWLPGRRPARPCSARFSFSVPWSCTRSGDGATARPQLLRLPAAPSLRPQDSGRPAPRSQDVTGPAQPLPLALLFTAFFFYDKEIHASELEHLFISPRSGHGKAAVGACTHGLPTPPTASSAQAALGLVAVAAPSGGTWLGGACSCFLPRLGGQLPWFPWARLREAEEGTLGRGSSGLRQPPPALFEKPPEEEASSGDGAPQPAHPGLDDLREPPLARQLLENKPLEAQILGPVREGAGF</sequence>
<feature type="region of interest" description="Disordered" evidence="1">
    <location>
        <begin position="459"/>
        <end position="489"/>
    </location>
</feature>
<feature type="compositionally biased region" description="Basic and acidic residues" evidence="1">
    <location>
        <begin position="194"/>
        <end position="203"/>
    </location>
</feature>
<dbReference type="InterPro" id="IPR007005">
    <property type="entry name" value="XAP5"/>
</dbReference>
<gene>
    <name evidence="3" type="ORF">J1605_015790</name>
</gene>
<feature type="compositionally biased region" description="Low complexity" evidence="1">
    <location>
        <begin position="459"/>
        <end position="474"/>
    </location>
</feature>
<feature type="region of interest" description="Disordered" evidence="1">
    <location>
        <begin position="101"/>
        <end position="120"/>
    </location>
</feature>
<dbReference type="PANTHER" id="PTHR12722">
    <property type="entry name" value="XAP-5 PROTEIN-RELATED"/>
    <property type="match status" value="1"/>
</dbReference>
<organism evidence="3 4">
    <name type="scientific">Eschrichtius robustus</name>
    <name type="common">California gray whale</name>
    <name type="synonym">Eschrichtius gibbosus</name>
    <dbReference type="NCBI Taxonomy" id="9764"/>
    <lineage>
        <taxon>Eukaryota</taxon>
        <taxon>Metazoa</taxon>
        <taxon>Chordata</taxon>
        <taxon>Craniata</taxon>
        <taxon>Vertebrata</taxon>
        <taxon>Euteleostomi</taxon>
        <taxon>Mammalia</taxon>
        <taxon>Eutheria</taxon>
        <taxon>Laurasiatheria</taxon>
        <taxon>Artiodactyla</taxon>
        <taxon>Whippomorpha</taxon>
        <taxon>Cetacea</taxon>
        <taxon>Mysticeti</taxon>
        <taxon>Eschrichtiidae</taxon>
        <taxon>Eschrichtius</taxon>
    </lineage>
</organism>
<dbReference type="AlphaFoldDB" id="A0AB34G8P7"/>
<dbReference type="GO" id="GO:0006325">
    <property type="term" value="P:chromatin organization"/>
    <property type="evidence" value="ECO:0007669"/>
    <property type="project" value="TreeGrafter"/>
</dbReference>
<proteinExistence type="predicted"/>
<evidence type="ECO:0000313" key="4">
    <source>
        <dbReference type="Proteomes" id="UP001159641"/>
    </source>
</evidence>
<dbReference type="Proteomes" id="UP001159641">
    <property type="component" value="Unassembled WGS sequence"/>
</dbReference>
<feature type="compositionally biased region" description="Acidic residues" evidence="1">
    <location>
        <begin position="150"/>
        <end position="172"/>
    </location>
</feature>
<comment type="caution">
    <text evidence="3">The sequence shown here is derived from an EMBL/GenBank/DDBJ whole genome shotgun (WGS) entry which is preliminary data.</text>
</comment>
<reference evidence="3 4" key="1">
    <citation type="submission" date="2022-11" db="EMBL/GenBank/DDBJ databases">
        <title>Whole genome sequence of Eschrichtius robustus ER-17-0199.</title>
        <authorList>
            <person name="Bruniche-Olsen A."/>
            <person name="Black A.N."/>
            <person name="Fields C.J."/>
            <person name="Walden K."/>
            <person name="Dewoody J.A."/>
        </authorList>
    </citation>
    <scope>NUCLEOTIDE SEQUENCE [LARGE SCALE GENOMIC DNA]</scope>
    <source>
        <strain evidence="3">ER-17-0199</strain>
        <tissue evidence="3">Blubber</tissue>
    </source>
</reference>
<dbReference type="InterPro" id="IPR048337">
    <property type="entry name" value="FAM50A/XAP5_C"/>
</dbReference>
<feature type="domain" description="FAM50A/XAP5 C-terminal" evidence="2">
    <location>
        <begin position="275"/>
        <end position="415"/>
    </location>
</feature>
<feature type="region of interest" description="Disordered" evidence="1">
    <location>
        <begin position="594"/>
        <end position="665"/>
    </location>
</feature>
<feature type="region of interest" description="Disordered" evidence="1">
    <location>
        <begin position="147"/>
        <end position="203"/>
    </location>
</feature>
<accession>A0AB34G8P7</accession>
<evidence type="ECO:0000256" key="1">
    <source>
        <dbReference type="SAM" id="MobiDB-lite"/>
    </source>
</evidence>
<dbReference type="Pfam" id="PF04921">
    <property type="entry name" value="XAP5"/>
    <property type="match status" value="1"/>
</dbReference>
<dbReference type="EMBL" id="JAIQCJ010002448">
    <property type="protein sequence ID" value="KAJ8776129.1"/>
    <property type="molecule type" value="Genomic_DNA"/>
</dbReference>
<dbReference type="PANTHER" id="PTHR12722:SF0">
    <property type="entry name" value="PROTEIN FAM50A"/>
    <property type="match status" value="1"/>
</dbReference>
<evidence type="ECO:0000259" key="2">
    <source>
        <dbReference type="Pfam" id="PF04921"/>
    </source>
</evidence>